<comment type="caution">
    <text evidence="1">The sequence shown here is derived from an EMBL/GenBank/DDBJ whole genome shotgun (WGS) entry which is preliminary data.</text>
</comment>
<name>A0AA39XFV5_9PEZI</name>
<protein>
    <submittedName>
        <fullName evidence="1">Uncharacterized protein</fullName>
    </submittedName>
</protein>
<accession>A0AA39XFV5</accession>
<dbReference type="EMBL" id="JAULSU010000001">
    <property type="protein sequence ID" value="KAK0633208.1"/>
    <property type="molecule type" value="Genomic_DNA"/>
</dbReference>
<sequence length="159" mass="16203">MRAGLVGLVDAQATSGQAQQNQCGPNENFVSLGCFITTSGSDFGSGGYVGTTVQTLINPGATLTINNTLIDAGSTLTLINPAATATVVSTFTKDGTTITKTVIGVSQGTGPVEECYDAGCTLRLRYGALRLPATTPDGAVCAIKTRSWVQGATTLLPDL</sequence>
<reference evidence="1" key="1">
    <citation type="submission" date="2023-06" db="EMBL/GenBank/DDBJ databases">
        <title>Genome-scale phylogeny and comparative genomics of the fungal order Sordariales.</title>
        <authorList>
            <consortium name="Lawrence Berkeley National Laboratory"/>
            <person name="Hensen N."/>
            <person name="Bonometti L."/>
            <person name="Westerberg I."/>
            <person name="Brannstrom I.O."/>
            <person name="Guillou S."/>
            <person name="Cros-Aarteil S."/>
            <person name="Calhoun S."/>
            <person name="Haridas S."/>
            <person name="Kuo A."/>
            <person name="Mondo S."/>
            <person name="Pangilinan J."/>
            <person name="Riley R."/>
            <person name="Labutti K."/>
            <person name="Andreopoulos B."/>
            <person name="Lipzen A."/>
            <person name="Chen C."/>
            <person name="Yanf M."/>
            <person name="Daum C."/>
            <person name="Ng V."/>
            <person name="Clum A."/>
            <person name="Steindorff A."/>
            <person name="Ohm R."/>
            <person name="Martin F."/>
            <person name="Silar P."/>
            <person name="Natvig D."/>
            <person name="Lalanne C."/>
            <person name="Gautier V."/>
            <person name="Ament-Velasquez S.L."/>
            <person name="Kruys A."/>
            <person name="Hutchinson M.I."/>
            <person name="Powell A.J."/>
            <person name="Barry K."/>
            <person name="Miller A.N."/>
            <person name="Grigoriev I.V."/>
            <person name="Debuchy R."/>
            <person name="Gladieux P."/>
            <person name="Thoren M.H."/>
            <person name="Johannesson H."/>
        </authorList>
    </citation>
    <scope>NUCLEOTIDE SEQUENCE</scope>
    <source>
        <strain evidence="1">CBS 606.72</strain>
    </source>
</reference>
<evidence type="ECO:0000313" key="2">
    <source>
        <dbReference type="Proteomes" id="UP001175000"/>
    </source>
</evidence>
<organism evidence="1 2">
    <name type="scientific">Immersiella caudata</name>
    <dbReference type="NCBI Taxonomy" id="314043"/>
    <lineage>
        <taxon>Eukaryota</taxon>
        <taxon>Fungi</taxon>
        <taxon>Dikarya</taxon>
        <taxon>Ascomycota</taxon>
        <taxon>Pezizomycotina</taxon>
        <taxon>Sordariomycetes</taxon>
        <taxon>Sordariomycetidae</taxon>
        <taxon>Sordariales</taxon>
        <taxon>Lasiosphaeriaceae</taxon>
        <taxon>Immersiella</taxon>
    </lineage>
</organism>
<gene>
    <name evidence="1" type="ORF">B0T14DRAFT_560818</name>
</gene>
<dbReference type="Proteomes" id="UP001175000">
    <property type="component" value="Unassembled WGS sequence"/>
</dbReference>
<dbReference type="AlphaFoldDB" id="A0AA39XFV5"/>
<keyword evidence="2" id="KW-1185">Reference proteome</keyword>
<proteinExistence type="predicted"/>
<evidence type="ECO:0000313" key="1">
    <source>
        <dbReference type="EMBL" id="KAK0633208.1"/>
    </source>
</evidence>